<dbReference type="EMBL" id="CAJVAX010000012">
    <property type="protein sequence ID" value="CAG7630570.1"/>
    <property type="molecule type" value="Genomic_DNA"/>
</dbReference>
<evidence type="ECO:0000256" key="1">
    <source>
        <dbReference type="SAM" id="MobiDB-lite"/>
    </source>
</evidence>
<dbReference type="Proteomes" id="UP001153328">
    <property type="component" value="Unassembled WGS sequence"/>
</dbReference>
<dbReference type="AlphaFoldDB" id="A0A9W4E6H1"/>
<feature type="region of interest" description="Disordered" evidence="1">
    <location>
        <begin position="236"/>
        <end position="266"/>
    </location>
</feature>
<sequence>MPGCSSAVSGWLSSSQGHHSSSSAGLPRVSVKNSSRSARAATGPSMGAPPREALGEPEAISRSMASRPASAGTSRTSWAMPVAVTKLASGSVRSQWPILSASVLAWVCQAGETGWTAGIGQPIRSQEQPKFAGCAAGATGKPAVAAALTRGSRRRSGSAARAAPEVPSVRRRTHSDNLLLPAIELLPSPPSRSVHGTRLMEDILPLAGNEHPPGGEVFPAGMSRHARSRFCAKSCTEKPDRAHNPRRTFPDRADRPAGTALCTPGTLTTTRSPHCALRHPAGI</sequence>
<reference evidence="2" key="1">
    <citation type="submission" date="2021-06" db="EMBL/GenBank/DDBJ databases">
        <authorList>
            <person name="Arsene-Ploetze F."/>
        </authorList>
    </citation>
    <scope>NUCLEOTIDE SEQUENCE</scope>
    <source>
        <strain evidence="2">SBRY1</strain>
    </source>
</reference>
<gene>
    <name evidence="2" type="ORF">SBRY_20680</name>
</gene>
<feature type="region of interest" description="Disordered" evidence="1">
    <location>
        <begin position="1"/>
        <end position="53"/>
    </location>
</feature>
<feature type="region of interest" description="Disordered" evidence="1">
    <location>
        <begin position="152"/>
        <end position="172"/>
    </location>
</feature>
<keyword evidence="3" id="KW-1185">Reference proteome</keyword>
<accession>A0A9W4E6H1</accession>
<comment type="caution">
    <text evidence="2">The sequence shown here is derived from an EMBL/GenBank/DDBJ whole genome shotgun (WGS) entry which is preliminary data.</text>
</comment>
<organism evidence="2 3">
    <name type="scientific">Actinacidiphila bryophytorum</name>
    <dbReference type="NCBI Taxonomy" id="1436133"/>
    <lineage>
        <taxon>Bacteria</taxon>
        <taxon>Bacillati</taxon>
        <taxon>Actinomycetota</taxon>
        <taxon>Actinomycetes</taxon>
        <taxon>Kitasatosporales</taxon>
        <taxon>Streptomycetaceae</taxon>
        <taxon>Actinacidiphila</taxon>
    </lineage>
</organism>
<feature type="compositionally biased region" description="Low complexity" evidence="1">
    <location>
        <begin position="9"/>
        <end position="23"/>
    </location>
</feature>
<feature type="compositionally biased region" description="Low complexity" evidence="1">
    <location>
        <begin position="257"/>
        <end position="266"/>
    </location>
</feature>
<evidence type="ECO:0000313" key="3">
    <source>
        <dbReference type="Proteomes" id="UP001153328"/>
    </source>
</evidence>
<proteinExistence type="predicted"/>
<name>A0A9W4E6H1_9ACTN</name>
<protein>
    <submittedName>
        <fullName evidence="2">Uncharacterized protein</fullName>
    </submittedName>
</protein>
<feature type="compositionally biased region" description="Basic and acidic residues" evidence="1">
    <location>
        <begin position="236"/>
        <end position="255"/>
    </location>
</feature>
<evidence type="ECO:0000313" key="2">
    <source>
        <dbReference type="EMBL" id="CAG7630570.1"/>
    </source>
</evidence>